<dbReference type="EnsemblPlants" id="ONIVA11G20370.1">
    <property type="protein sequence ID" value="ONIVA11G20370.1"/>
    <property type="gene ID" value="ONIVA11G20370"/>
</dbReference>
<dbReference type="PROSITE" id="PS50097">
    <property type="entry name" value="BTB"/>
    <property type="match status" value="2"/>
</dbReference>
<keyword evidence="7" id="KW-1185">Reference proteome</keyword>
<proteinExistence type="inferred from homology"/>
<dbReference type="InterPro" id="IPR045005">
    <property type="entry name" value="BPM1-6"/>
</dbReference>
<protein>
    <recommendedName>
        <fullName evidence="8">BTB domain-containing protein</fullName>
    </recommendedName>
</protein>
<feature type="domain" description="MATH" evidence="5">
    <location>
        <begin position="933"/>
        <end position="1062"/>
    </location>
</feature>
<name>A0A0E0J4J2_ORYNI</name>
<dbReference type="InterPro" id="IPR011333">
    <property type="entry name" value="SKP1/BTB/POZ_sf"/>
</dbReference>
<dbReference type="PANTHER" id="PTHR26379:SF497">
    <property type="entry name" value="BTB_POZ DOMAIN CONTAINING PROTEIN"/>
    <property type="match status" value="1"/>
</dbReference>
<comment type="pathway">
    <text evidence="1">Protein modification; protein ubiquitination.</text>
</comment>
<dbReference type="Pfam" id="PF00651">
    <property type="entry name" value="BTB"/>
    <property type="match status" value="2"/>
</dbReference>
<feature type="domain" description="BTB" evidence="4">
    <location>
        <begin position="751"/>
        <end position="815"/>
    </location>
</feature>
<dbReference type="SUPFAM" id="SSF49599">
    <property type="entry name" value="TRAF domain-like"/>
    <property type="match status" value="5"/>
</dbReference>
<dbReference type="SMART" id="SM00225">
    <property type="entry name" value="BTB"/>
    <property type="match status" value="2"/>
</dbReference>
<dbReference type="PANTHER" id="PTHR26379">
    <property type="entry name" value="BTB/POZ AND MATH DOMAIN-CONTAINING PROTEIN 1"/>
    <property type="match status" value="1"/>
</dbReference>
<dbReference type="Gene3D" id="2.60.210.10">
    <property type="entry name" value="Apoptosis, Tumor Necrosis Factor Receptor Associated Protein 2, Chain A"/>
    <property type="match status" value="5"/>
</dbReference>
<dbReference type="InterPro" id="IPR000210">
    <property type="entry name" value="BTB/POZ_dom"/>
</dbReference>
<dbReference type="Gene3D" id="3.30.710.10">
    <property type="entry name" value="Potassium Channel Kv1.1, Chain A"/>
    <property type="match status" value="2"/>
</dbReference>
<dbReference type="InterPro" id="IPR008974">
    <property type="entry name" value="TRAF-like"/>
</dbReference>
<comment type="similarity">
    <text evidence="2">Belongs to the Tdpoz family.</text>
</comment>
<dbReference type="AlphaFoldDB" id="A0A0E0J4J2"/>
<reference evidence="6" key="1">
    <citation type="submission" date="2015-04" db="UniProtKB">
        <authorList>
            <consortium name="EnsemblPlants"/>
        </authorList>
    </citation>
    <scope>IDENTIFICATION</scope>
    <source>
        <strain evidence="6">SL10</strain>
    </source>
</reference>
<dbReference type="Proteomes" id="UP000006591">
    <property type="component" value="Chromosome 11"/>
</dbReference>
<evidence type="ECO:0000313" key="7">
    <source>
        <dbReference type="Proteomes" id="UP000006591"/>
    </source>
</evidence>
<dbReference type="Pfam" id="PF24570">
    <property type="entry name" value="BACK_BPM_SPOP"/>
    <property type="match status" value="1"/>
</dbReference>
<evidence type="ECO:0000256" key="3">
    <source>
        <dbReference type="SAM" id="MobiDB-lite"/>
    </source>
</evidence>
<evidence type="ECO:0008006" key="8">
    <source>
        <dbReference type="Google" id="ProtNLM"/>
    </source>
</evidence>
<dbReference type="Pfam" id="PF22486">
    <property type="entry name" value="MATH_2"/>
    <property type="match status" value="4"/>
</dbReference>
<dbReference type="Gene3D" id="1.25.40.420">
    <property type="match status" value="1"/>
</dbReference>
<feature type="domain" description="BTB" evidence="4">
    <location>
        <begin position="1103"/>
        <end position="1171"/>
    </location>
</feature>
<dbReference type="GO" id="GO:0016567">
    <property type="term" value="P:protein ubiquitination"/>
    <property type="evidence" value="ECO:0007669"/>
    <property type="project" value="InterPro"/>
</dbReference>
<dbReference type="eggNOG" id="KOG1987">
    <property type="taxonomic scope" value="Eukaryota"/>
</dbReference>
<dbReference type="InterPro" id="IPR056423">
    <property type="entry name" value="BACK_BPM_SPOP"/>
</dbReference>
<evidence type="ECO:0000256" key="2">
    <source>
        <dbReference type="ARBA" id="ARBA00010846"/>
    </source>
</evidence>
<feature type="domain" description="MATH" evidence="5">
    <location>
        <begin position="23"/>
        <end position="160"/>
    </location>
</feature>
<evidence type="ECO:0000313" key="6">
    <source>
        <dbReference type="EnsemblPlants" id="ONIVA11G20370.1"/>
    </source>
</evidence>
<dbReference type="SUPFAM" id="SSF54695">
    <property type="entry name" value="POZ domain"/>
    <property type="match status" value="2"/>
</dbReference>
<dbReference type="STRING" id="4536.A0A0E0J4J2"/>
<sequence length="1276" mass="138820">MSLAAAAGRIVRTASASVSRPSTTSHVLRVDGYSHLVGVLQPGEHVDSCVFDAGGHSWRLQLYPNGSNDQTHRSHIGVFLQLAAAGGHPSDGDGRVRARPRFSLVDSAGDKPAAAPPSHHAGFHSFGHGDGWGFQSIISREELERSEYLRDDCFAIQCDVDVTTVRKCHDHPSTLPAMSLVAAVAGRIVRTASAIVSRPSTTSHVLRVDGYSHLVGVLQPGEHVDSCVFDAGGHSWRLQLYPNGSNDQTNRSHIGVFLQLAAAGGHPSDGDGRVRARPRFSLVDVAGKPAPSRDAGVHGFYHGHYWGFKDFIAREELERSEYLRDDCFAIQCDVDVTTVRKCHDHPVFISQNISENRSTLPAMSLAAAGRIVRTASAIVSRPSTTSHVLRVDGYSHLVGVLRNGEHVDSCVFDAGGHSWRPQLYPNGKNKKHRDHIGVFLQLAAAGGHPSDSDGHGSAWLMSPARRRRRGTPEFMVQCEVDVTAVRKCHDHPVFISQNISENRVSDATYDHCSLQLADGVDHRVLCSHSRVDIPGRRLDYFRSRVATDCHLRPHSSADTDGRRFLRSRLSADTCSRNILCNISPPSPRASTLPIPSARSGRCRGWGARFGNGGRLAAGGLPEIARGLAMTTMSTTDAAIVWLGDCEGDISGRRAEKERHYLVPRAGGVAHVRWQRAQVPEPQGSSSWGFHKFIRHDELERSGHLAGDRFAVRCDVTVMRATELRVEPACLAVPEPDLRAHLRRLLSTGDGADVTFRVGGGETFAAHRCVLAARSPVFKAELCGRGGAAAGRCVDVDDMGAGEFGALLHFVYTDTLLEMASRDVPAMARRLIAAAGKYQVERLKLVCEDMLRRRVDTSMAMATTTDSAATTDDQLSQRPWLTQLFFKFASRMVGGMVVDAFTPEPPTAAEKSGDASPSPLPSPSCSTVAVSEASGHHVLRIEGYKRTKMMMATGEHLNSGEFHVGGYTWRLRDYPNGSISFALVRTGRDDDDVVVRARVKISLLDVAGEPVTRYSHSDNKCTFYEGHDLWAIKSFIRRVDLEDSGHLDDGGGGGDSFAVRCDLTFNVPDIRVDVDDAAAVTVPAVPPPLLHRHLGDLLASEAAADVRFNVDGEAFAAHRCILAARSPVFRAELFGSMRERAARAIVRVDDMDADAFAAFLHFVYTDELPEMDDDGEEAAAVMAQYLLVAADRYGMERLKKVCEDVLFRHVVVATAATSLALSEQHDCPELKDAILRFVTSPARLKAVMASDGYEHLITSFPSIATEILAMLAAQLST</sequence>
<dbReference type="Gramene" id="ONIVA11G20370.1">
    <property type="protein sequence ID" value="ONIVA11G20370.1"/>
    <property type="gene ID" value="ONIVA11G20370"/>
</dbReference>
<feature type="domain" description="MATH" evidence="5">
    <location>
        <begin position="384"/>
        <end position="499"/>
    </location>
</feature>
<feature type="region of interest" description="Disordered" evidence="3">
    <location>
        <begin position="903"/>
        <end position="926"/>
    </location>
</feature>
<evidence type="ECO:0000256" key="1">
    <source>
        <dbReference type="ARBA" id="ARBA00004906"/>
    </source>
</evidence>
<organism evidence="6">
    <name type="scientific">Oryza nivara</name>
    <name type="common">Indian wild rice</name>
    <name type="synonym">Oryza sativa f. spontanea</name>
    <dbReference type="NCBI Taxonomy" id="4536"/>
    <lineage>
        <taxon>Eukaryota</taxon>
        <taxon>Viridiplantae</taxon>
        <taxon>Streptophyta</taxon>
        <taxon>Embryophyta</taxon>
        <taxon>Tracheophyta</taxon>
        <taxon>Spermatophyta</taxon>
        <taxon>Magnoliopsida</taxon>
        <taxon>Liliopsida</taxon>
        <taxon>Poales</taxon>
        <taxon>Poaceae</taxon>
        <taxon>BOP clade</taxon>
        <taxon>Oryzoideae</taxon>
        <taxon>Oryzeae</taxon>
        <taxon>Oryzinae</taxon>
        <taxon>Oryza</taxon>
    </lineage>
</organism>
<evidence type="ECO:0000259" key="4">
    <source>
        <dbReference type="PROSITE" id="PS50097"/>
    </source>
</evidence>
<dbReference type="InterPro" id="IPR002083">
    <property type="entry name" value="MATH/TRAF_dom"/>
</dbReference>
<dbReference type="CDD" id="cd00121">
    <property type="entry name" value="MATH"/>
    <property type="match status" value="5"/>
</dbReference>
<reference evidence="6" key="2">
    <citation type="submission" date="2018-04" db="EMBL/GenBank/DDBJ databases">
        <title>OnivRS2 (Oryza nivara Reference Sequence Version 2).</title>
        <authorList>
            <person name="Zhang J."/>
            <person name="Kudrna D."/>
            <person name="Lee S."/>
            <person name="Talag J."/>
            <person name="Rajasekar S."/>
            <person name="Welchert J."/>
            <person name="Hsing Y.-I."/>
            <person name="Wing R.A."/>
        </authorList>
    </citation>
    <scope>NUCLEOTIDE SEQUENCE [LARGE SCALE GENOMIC DNA]</scope>
    <source>
        <strain evidence="6">SL10</strain>
    </source>
</reference>
<feature type="domain" description="MATH" evidence="5">
    <location>
        <begin position="201"/>
        <end position="334"/>
    </location>
</feature>
<dbReference type="SMART" id="SM00061">
    <property type="entry name" value="MATH"/>
    <property type="match status" value="2"/>
</dbReference>
<accession>A0A0E0J4J2</accession>
<dbReference type="PROSITE" id="PS50144">
    <property type="entry name" value="MATH"/>
    <property type="match status" value="4"/>
</dbReference>
<dbReference type="HOGENOM" id="CLU_004253_5_0_1"/>
<evidence type="ECO:0000259" key="5">
    <source>
        <dbReference type="PROSITE" id="PS50144"/>
    </source>
</evidence>